<sequence>MPTPTMPMGTPQQLYYGGWMPQTASSQGPMLGQPMASSQKPWEQDSESDSSDFEPSQKSRKVAASKKSSSAAGTSEKTGSWASQERSQSRVGNHCEARGHLSGYYSERTERV</sequence>
<name>A0A9C6XU26_FRAOC</name>
<proteinExistence type="predicted"/>
<feature type="compositionally biased region" description="Low complexity" evidence="1">
    <location>
        <begin position="65"/>
        <end position="80"/>
    </location>
</feature>
<dbReference type="Proteomes" id="UP000504606">
    <property type="component" value="Unplaced"/>
</dbReference>
<dbReference type="AlphaFoldDB" id="A0A9C6XU26"/>
<evidence type="ECO:0000313" key="3">
    <source>
        <dbReference type="RefSeq" id="XP_052130556.1"/>
    </source>
</evidence>
<feature type="compositionally biased region" description="Low complexity" evidence="1">
    <location>
        <begin position="1"/>
        <end position="11"/>
    </location>
</feature>
<dbReference type="GeneID" id="113214761"/>
<reference evidence="3" key="1">
    <citation type="submission" date="2025-08" db="UniProtKB">
        <authorList>
            <consortium name="RefSeq"/>
        </authorList>
    </citation>
    <scope>IDENTIFICATION</scope>
</reference>
<evidence type="ECO:0000256" key="1">
    <source>
        <dbReference type="SAM" id="MobiDB-lite"/>
    </source>
</evidence>
<organism evidence="2 3">
    <name type="scientific">Frankliniella occidentalis</name>
    <name type="common">Western flower thrips</name>
    <name type="synonym">Euthrips occidentalis</name>
    <dbReference type="NCBI Taxonomy" id="133901"/>
    <lineage>
        <taxon>Eukaryota</taxon>
        <taxon>Metazoa</taxon>
        <taxon>Ecdysozoa</taxon>
        <taxon>Arthropoda</taxon>
        <taxon>Hexapoda</taxon>
        <taxon>Insecta</taxon>
        <taxon>Pterygota</taxon>
        <taxon>Neoptera</taxon>
        <taxon>Paraneoptera</taxon>
        <taxon>Thysanoptera</taxon>
        <taxon>Terebrantia</taxon>
        <taxon>Thripoidea</taxon>
        <taxon>Thripidae</taxon>
        <taxon>Frankliniella</taxon>
    </lineage>
</organism>
<gene>
    <name evidence="3" type="primary">LOC113214761</name>
</gene>
<evidence type="ECO:0000313" key="2">
    <source>
        <dbReference type="Proteomes" id="UP000504606"/>
    </source>
</evidence>
<dbReference type="RefSeq" id="XP_052130556.1">
    <property type="nucleotide sequence ID" value="XM_052274596.1"/>
</dbReference>
<accession>A0A9C6XU26</accession>
<feature type="region of interest" description="Disordered" evidence="1">
    <location>
        <begin position="1"/>
        <end position="112"/>
    </location>
</feature>
<keyword evidence="2" id="KW-1185">Reference proteome</keyword>
<feature type="compositionally biased region" description="Polar residues" evidence="1">
    <location>
        <begin position="81"/>
        <end position="91"/>
    </location>
</feature>
<dbReference type="KEGG" id="foc:113214761"/>
<protein>
    <submittedName>
        <fullName evidence="3">Uncharacterized protein LOC113214761</fullName>
    </submittedName>
</protein>